<evidence type="ECO:0000313" key="6">
    <source>
        <dbReference type="Proteomes" id="UP000826656"/>
    </source>
</evidence>
<name>A0ABQ7VCT1_SOLTU</name>
<dbReference type="InterPro" id="IPR025829">
    <property type="entry name" value="Zn_knuckle_CX2CX3GHX4C"/>
</dbReference>
<dbReference type="InterPro" id="IPR036875">
    <property type="entry name" value="Znf_CCHC_sf"/>
</dbReference>
<feature type="domain" description="Zinc knuckle CX2CX3GHX4C" evidence="4">
    <location>
        <begin position="68"/>
        <end position="83"/>
    </location>
</feature>
<evidence type="ECO:0000313" key="5">
    <source>
        <dbReference type="EMBL" id="KAH0761879.1"/>
    </source>
</evidence>
<proteinExistence type="predicted"/>
<accession>A0ABQ7VCT1</accession>
<keyword evidence="2" id="KW-0863">Zinc-finger</keyword>
<dbReference type="EMBL" id="JAIVGD010000013">
    <property type="protein sequence ID" value="KAH0761879.1"/>
    <property type="molecule type" value="Genomic_DNA"/>
</dbReference>
<keyword evidence="1" id="KW-0479">Metal-binding</keyword>
<evidence type="ECO:0000259" key="4">
    <source>
        <dbReference type="Pfam" id="PF13696"/>
    </source>
</evidence>
<keyword evidence="6" id="KW-1185">Reference proteome</keyword>
<sequence>MAAPLNRNQEASKKKLNKDKFLALKVISGEPFDEDEDMTYLTRRFQKLVRKHRGLRKAGNLNITANTNYLCHKCGKPGHFIRDFPMHKVEAKEY</sequence>
<dbReference type="Pfam" id="PF13696">
    <property type="entry name" value="zf-CCHC_2"/>
    <property type="match status" value="1"/>
</dbReference>
<gene>
    <name evidence="5" type="ORF">KY290_017952</name>
</gene>
<dbReference type="Proteomes" id="UP000826656">
    <property type="component" value="Unassembled WGS sequence"/>
</dbReference>
<organism evidence="5 6">
    <name type="scientific">Solanum tuberosum</name>
    <name type="common">Potato</name>
    <dbReference type="NCBI Taxonomy" id="4113"/>
    <lineage>
        <taxon>Eukaryota</taxon>
        <taxon>Viridiplantae</taxon>
        <taxon>Streptophyta</taxon>
        <taxon>Embryophyta</taxon>
        <taxon>Tracheophyta</taxon>
        <taxon>Spermatophyta</taxon>
        <taxon>Magnoliopsida</taxon>
        <taxon>eudicotyledons</taxon>
        <taxon>Gunneridae</taxon>
        <taxon>Pentapetalae</taxon>
        <taxon>asterids</taxon>
        <taxon>lamiids</taxon>
        <taxon>Solanales</taxon>
        <taxon>Solanaceae</taxon>
        <taxon>Solanoideae</taxon>
        <taxon>Solaneae</taxon>
        <taxon>Solanum</taxon>
    </lineage>
</organism>
<keyword evidence="3" id="KW-0862">Zinc</keyword>
<dbReference type="Gene3D" id="4.10.60.10">
    <property type="entry name" value="Zinc finger, CCHC-type"/>
    <property type="match status" value="1"/>
</dbReference>
<evidence type="ECO:0000256" key="3">
    <source>
        <dbReference type="ARBA" id="ARBA00022833"/>
    </source>
</evidence>
<protein>
    <recommendedName>
        <fullName evidence="4">Zinc knuckle CX2CX3GHX4C domain-containing protein</fullName>
    </recommendedName>
</protein>
<comment type="caution">
    <text evidence="5">The sequence shown here is derived from an EMBL/GenBank/DDBJ whole genome shotgun (WGS) entry which is preliminary data.</text>
</comment>
<evidence type="ECO:0000256" key="2">
    <source>
        <dbReference type="ARBA" id="ARBA00022771"/>
    </source>
</evidence>
<dbReference type="SUPFAM" id="SSF57756">
    <property type="entry name" value="Retrovirus zinc finger-like domains"/>
    <property type="match status" value="1"/>
</dbReference>
<evidence type="ECO:0000256" key="1">
    <source>
        <dbReference type="ARBA" id="ARBA00022723"/>
    </source>
</evidence>
<reference evidence="5 6" key="1">
    <citation type="journal article" date="2021" name="bioRxiv">
        <title>Chromosome-scale and haplotype-resolved genome assembly of a tetraploid potato cultivar.</title>
        <authorList>
            <person name="Sun H."/>
            <person name="Jiao W.-B."/>
            <person name="Krause K."/>
            <person name="Campoy J.A."/>
            <person name="Goel M."/>
            <person name="Folz-Donahue K."/>
            <person name="Kukat C."/>
            <person name="Huettel B."/>
            <person name="Schneeberger K."/>
        </authorList>
    </citation>
    <scope>NUCLEOTIDE SEQUENCE [LARGE SCALE GENOMIC DNA]</scope>
    <source>
        <strain evidence="5">SolTubOtavaFocal</strain>
        <tissue evidence="5">Leaves</tissue>
    </source>
</reference>